<keyword evidence="1" id="KW-1133">Transmembrane helix</keyword>
<protein>
    <submittedName>
        <fullName evidence="2">Uncharacterized protein</fullName>
    </submittedName>
</protein>
<comment type="caution">
    <text evidence="2">The sequence shown here is derived from an EMBL/GenBank/DDBJ whole genome shotgun (WGS) entry which is preliminary data.</text>
</comment>
<dbReference type="AlphaFoldDB" id="A0A9D9DEE9"/>
<gene>
    <name evidence="2" type="ORF">IAC61_02160</name>
</gene>
<dbReference type="EMBL" id="JADINA010000016">
    <property type="protein sequence ID" value="MBO8426108.1"/>
    <property type="molecule type" value="Genomic_DNA"/>
</dbReference>
<proteinExistence type="predicted"/>
<evidence type="ECO:0000256" key="1">
    <source>
        <dbReference type="SAM" id="Phobius"/>
    </source>
</evidence>
<accession>A0A9D9DEE9</accession>
<evidence type="ECO:0000313" key="2">
    <source>
        <dbReference type="EMBL" id="MBO8426108.1"/>
    </source>
</evidence>
<reference evidence="2" key="2">
    <citation type="journal article" date="2021" name="PeerJ">
        <title>Extensive microbial diversity within the chicken gut microbiome revealed by metagenomics and culture.</title>
        <authorList>
            <person name="Gilroy R."/>
            <person name="Ravi A."/>
            <person name="Getino M."/>
            <person name="Pursley I."/>
            <person name="Horton D.L."/>
            <person name="Alikhan N.F."/>
            <person name="Baker D."/>
            <person name="Gharbi K."/>
            <person name="Hall N."/>
            <person name="Watson M."/>
            <person name="Adriaenssens E.M."/>
            <person name="Foster-Nyarko E."/>
            <person name="Jarju S."/>
            <person name="Secka A."/>
            <person name="Antonio M."/>
            <person name="Oren A."/>
            <person name="Chaudhuri R.R."/>
            <person name="La Ragione R."/>
            <person name="Hildebrand F."/>
            <person name="Pallen M.J."/>
        </authorList>
    </citation>
    <scope>NUCLEOTIDE SEQUENCE</scope>
    <source>
        <strain evidence="2">17113</strain>
    </source>
</reference>
<reference evidence="2" key="1">
    <citation type="submission" date="2020-10" db="EMBL/GenBank/DDBJ databases">
        <authorList>
            <person name="Gilroy R."/>
        </authorList>
    </citation>
    <scope>NUCLEOTIDE SEQUENCE</scope>
    <source>
        <strain evidence="2">17113</strain>
    </source>
</reference>
<evidence type="ECO:0000313" key="3">
    <source>
        <dbReference type="Proteomes" id="UP000823634"/>
    </source>
</evidence>
<organism evidence="2 3">
    <name type="scientific">Candidatus Alloenteromonas pullistercoris</name>
    <dbReference type="NCBI Taxonomy" id="2840785"/>
    <lineage>
        <taxon>Bacteria</taxon>
        <taxon>Bacillati</taxon>
        <taxon>Bacillota</taxon>
        <taxon>Bacillota incertae sedis</taxon>
        <taxon>Candidatus Alloenteromonas</taxon>
    </lineage>
</organism>
<name>A0A9D9DEE9_9FIRM</name>
<keyword evidence="1" id="KW-0472">Membrane</keyword>
<keyword evidence="1" id="KW-0812">Transmembrane</keyword>
<sequence>MEEEDEIQTIDNSAEDPKPEKLLARKRVFWVIVACCFIALAFLIWELVDLGLGGV</sequence>
<feature type="transmembrane region" description="Helical" evidence="1">
    <location>
        <begin position="28"/>
        <end position="48"/>
    </location>
</feature>
<dbReference type="Proteomes" id="UP000823634">
    <property type="component" value="Unassembled WGS sequence"/>
</dbReference>